<name>A0A4R5Q6T5_9PROT</name>
<evidence type="ECO:0000313" key="3">
    <source>
        <dbReference type="Proteomes" id="UP000295096"/>
    </source>
</evidence>
<dbReference type="OrthoDB" id="9813682at2"/>
<sequence length="165" mass="17729">MGETAAEKAATAKRDRVFLVVVDDSAERDVALRYACLRARNGGGRVALLRVLEPVGMIEWAGVGVLMAEERREEAEKLLSGLGAQVQEITGSLPIVEIREGEPRDQLLALLEEDPRISILVLASSTGSGPGPLISALTGRYASRVRVPMTIVPGGLDDRELERVT</sequence>
<evidence type="ECO:0000313" key="2">
    <source>
        <dbReference type="EMBL" id="TDH58570.1"/>
    </source>
</evidence>
<dbReference type="Pfam" id="PF00582">
    <property type="entry name" value="Usp"/>
    <property type="match status" value="1"/>
</dbReference>
<dbReference type="InterPro" id="IPR006016">
    <property type="entry name" value="UspA"/>
</dbReference>
<dbReference type="Proteomes" id="UP000295096">
    <property type="component" value="Unassembled WGS sequence"/>
</dbReference>
<dbReference type="RefSeq" id="WP_133292598.1">
    <property type="nucleotide sequence ID" value="NZ_SMSJ01000110.1"/>
</dbReference>
<dbReference type="Gene3D" id="3.40.50.12370">
    <property type="match status" value="1"/>
</dbReference>
<comment type="caution">
    <text evidence="2">The sequence shown here is derived from an EMBL/GenBank/DDBJ whole genome shotgun (WGS) entry which is preliminary data.</text>
</comment>
<dbReference type="SUPFAM" id="SSF52402">
    <property type="entry name" value="Adenine nucleotide alpha hydrolases-like"/>
    <property type="match status" value="1"/>
</dbReference>
<dbReference type="CDD" id="cd00293">
    <property type="entry name" value="USP-like"/>
    <property type="match status" value="1"/>
</dbReference>
<keyword evidence="3" id="KW-1185">Reference proteome</keyword>
<proteinExistence type="predicted"/>
<protein>
    <submittedName>
        <fullName evidence="2">Universal stress protein</fullName>
    </submittedName>
</protein>
<dbReference type="AlphaFoldDB" id="A0A4R5Q6T5"/>
<organism evidence="2 3">
    <name type="scientific">Dankookia rubra</name>
    <dbReference type="NCBI Taxonomy" id="1442381"/>
    <lineage>
        <taxon>Bacteria</taxon>
        <taxon>Pseudomonadati</taxon>
        <taxon>Pseudomonadota</taxon>
        <taxon>Alphaproteobacteria</taxon>
        <taxon>Acetobacterales</taxon>
        <taxon>Roseomonadaceae</taxon>
        <taxon>Dankookia</taxon>
    </lineage>
</organism>
<reference evidence="2 3" key="1">
    <citation type="journal article" date="2016" name="J. Microbiol.">
        <title>Dankookia rubra gen. nov., sp. nov., an alphaproteobacterium isolated from sediment of a shallow stream.</title>
        <authorList>
            <person name="Kim W.H."/>
            <person name="Kim D.H."/>
            <person name="Kang K."/>
            <person name="Ahn T.Y."/>
        </authorList>
    </citation>
    <scope>NUCLEOTIDE SEQUENCE [LARGE SCALE GENOMIC DNA]</scope>
    <source>
        <strain evidence="2 3">JCM30602</strain>
    </source>
</reference>
<gene>
    <name evidence="2" type="ORF">E2C06_31840</name>
</gene>
<evidence type="ECO:0000259" key="1">
    <source>
        <dbReference type="Pfam" id="PF00582"/>
    </source>
</evidence>
<accession>A0A4R5Q6T5</accession>
<feature type="domain" description="UspA" evidence="1">
    <location>
        <begin position="18"/>
        <end position="153"/>
    </location>
</feature>
<dbReference type="EMBL" id="SMSJ01000110">
    <property type="protein sequence ID" value="TDH58570.1"/>
    <property type="molecule type" value="Genomic_DNA"/>
</dbReference>